<comment type="caution">
    <text evidence="2">The sequence shown here is derived from an EMBL/GenBank/DDBJ whole genome shotgun (WGS) entry which is preliminary data.</text>
</comment>
<dbReference type="Proteomes" id="UP000051236">
    <property type="component" value="Unassembled WGS sequence"/>
</dbReference>
<evidence type="ECO:0008006" key="4">
    <source>
        <dbReference type="Google" id="ProtNLM"/>
    </source>
</evidence>
<dbReference type="PATRIC" id="fig|1423734.3.peg.3406"/>
<dbReference type="AlphaFoldDB" id="X0QNX6"/>
<sequence>MMPSTSSTQAKPHMNHPKIHTLGPDTTDSSAAADYYRRHYDSQATIQLHGSYEAILKQLSDYDGDYLLMPTAFQSRQLQESWGDIHYCLLDHLELVTSYTTQLDDLILVENPAADNQVGYTHAATAKLLAQVLPGVVVRTAVSKYQAYQHYLKEQARYVLTNSKNLDLQANETILKTWRPKMVWCLYAIH</sequence>
<name>X0QNX6_9LACO</name>
<evidence type="ECO:0000313" key="2">
    <source>
        <dbReference type="EMBL" id="KRM33267.1"/>
    </source>
</evidence>
<dbReference type="RefSeq" id="WP_235184296.1">
    <property type="nucleotide sequence ID" value="NZ_AZGA01000057.1"/>
</dbReference>
<accession>X0QNX6</accession>
<dbReference type="STRING" id="1423734.FC83_GL003354"/>
<organism evidence="2 3">
    <name type="scientific">Agrilactobacillus composti DSM 18527 = JCM 14202</name>
    <dbReference type="NCBI Taxonomy" id="1423734"/>
    <lineage>
        <taxon>Bacteria</taxon>
        <taxon>Bacillati</taxon>
        <taxon>Bacillota</taxon>
        <taxon>Bacilli</taxon>
        <taxon>Lactobacillales</taxon>
        <taxon>Lactobacillaceae</taxon>
        <taxon>Agrilactobacillus</taxon>
    </lineage>
</organism>
<evidence type="ECO:0000256" key="1">
    <source>
        <dbReference type="SAM" id="MobiDB-lite"/>
    </source>
</evidence>
<reference evidence="2 3" key="1">
    <citation type="journal article" date="2015" name="Genome Announc.">
        <title>Expanding the biotechnology potential of lactobacilli through comparative genomics of 213 strains and associated genera.</title>
        <authorList>
            <person name="Sun Z."/>
            <person name="Harris H.M."/>
            <person name="McCann A."/>
            <person name="Guo C."/>
            <person name="Argimon S."/>
            <person name="Zhang W."/>
            <person name="Yang X."/>
            <person name="Jeffery I.B."/>
            <person name="Cooney J.C."/>
            <person name="Kagawa T.F."/>
            <person name="Liu W."/>
            <person name="Song Y."/>
            <person name="Salvetti E."/>
            <person name="Wrobel A."/>
            <person name="Rasinkangas P."/>
            <person name="Parkhill J."/>
            <person name="Rea M.C."/>
            <person name="O'Sullivan O."/>
            <person name="Ritari J."/>
            <person name="Douillard F.P."/>
            <person name="Paul Ross R."/>
            <person name="Yang R."/>
            <person name="Briner A.E."/>
            <person name="Felis G.E."/>
            <person name="de Vos W.M."/>
            <person name="Barrangou R."/>
            <person name="Klaenhammer T.R."/>
            <person name="Caufield P.W."/>
            <person name="Cui Y."/>
            <person name="Zhang H."/>
            <person name="O'Toole P.W."/>
        </authorList>
    </citation>
    <scope>NUCLEOTIDE SEQUENCE [LARGE SCALE GENOMIC DNA]</scope>
    <source>
        <strain evidence="2 3">DSM 18527</strain>
    </source>
</reference>
<dbReference type="eggNOG" id="ENOG5032W87">
    <property type="taxonomic scope" value="Bacteria"/>
</dbReference>
<gene>
    <name evidence="2" type="ORF">FC83_GL003354</name>
</gene>
<dbReference type="EMBL" id="AZGA01000057">
    <property type="protein sequence ID" value="KRM33267.1"/>
    <property type="molecule type" value="Genomic_DNA"/>
</dbReference>
<evidence type="ECO:0000313" key="3">
    <source>
        <dbReference type="Proteomes" id="UP000051236"/>
    </source>
</evidence>
<protein>
    <recommendedName>
        <fullName evidence="4">Amino acid biosynthesis protein</fullName>
    </recommendedName>
</protein>
<feature type="region of interest" description="Disordered" evidence="1">
    <location>
        <begin position="1"/>
        <end position="25"/>
    </location>
</feature>
<keyword evidence="3" id="KW-1185">Reference proteome</keyword>
<proteinExistence type="predicted"/>
<feature type="compositionally biased region" description="Polar residues" evidence="1">
    <location>
        <begin position="1"/>
        <end position="10"/>
    </location>
</feature>